<keyword evidence="4 8" id="KW-0418">Kinase</keyword>
<dbReference type="PANTHER" id="PTHR43065:SF50">
    <property type="entry name" value="HISTIDINE KINASE"/>
    <property type="match status" value="1"/>
</dbReference>
<reference evidence="8 9" key="2">
    <citation type="journal article" date="2013" name="Plant Physiol.">
        <title>A Nostoc punctiforme Sugar Transporter Necessary to Establish a Cyanobacterium-Plant Symbiosis.</title>
        <authorList>
            <person name="Ekman M."/>
            <person name="Picossi S."/>
            <person name="Campbell E.L."/>
            <person name="Meeks J.C."/>
            <person name="Flores E."/>
        </authorList>
    </citation>
    <scope>NUCLEOTIDE SEQUENCE [LARGE SCALE GENOMIC DNA]</scope>
    <source>
        <strain evidence="9">ATCC 29133 / PCC 73102</strain>
    </source>
</reference>
<dbReference type="SUPFAM" id="SSF55874">
    <property type="entry name" value="ATPase domain of HSP90 chaperone/DNA topoisomerase II/histidine kinase"/>
    <property type="match status" value="1"/>
</dbReference>
<gene>
    <name evidence="8" type="ordered locus">Npun_F3835</name>
</gene>
<dbReference type="EC" id="2.7.13.3" evidence="2"/>
<keyword evidence="4 8" id="KW-0808">Transferase</keyword>
<organism evidence="8 9">
    <name type="scientific">Nostoc punctiforme (strain ATCC 29133 / PCC 73102)</name>
    <dbReference type="NCBI Taxonomy" id="63737"/>
    <lineage>
        <taxon>Bacteria</taxon>
        <taxon>Bacillati</taxon>
        <taxon>Cyanobacteriota</taxon>
        <taxon>Cyanophyceae</taxon>
        <taxon>Nostocales</taxon>
        <taxon>Nostocaceae</taxon>
        <taxon>Nostoc</taxon>
    </lineage>
</organism>
<evidence type="ECO:0000256" key="3">
    <source>
        <dbReference type="ARBA" id="ARBA00022553"/>
    </source>
</evidence>
<accession>B2J4A7</accession>
<evidence type="ECO:0000259" key="7">
    <source>
        <dbReference type="PROSITE" id="PS50109"/>
    </source>
</evidence>
<name>B2J4A7_NOSP7</name>
<dbReference type="KEGG" id="npu:Npun_F3835"/>
<dbReference type="Gene3D" id="3.30.565.10">
    <property type="entry name" value="Histidine kinase-like ATPase, C-terminal domain"/>
    <property type="match status" value="1"/>
</dbReference>
<dbReference type="PANTHER" id="PTHR43065">
    <property type="entry name" value="SENSOR HISTIDINE KINASE"/>
    <property type="match status" value="1"/>
</dbReference>
<dbReference type="Pfam" id="PF02518">
    <property type="entry name" value="HATPase_c"/>
    <property type="match status" value="1"/>
</dbReference>
<evidence type="ECO:0000313" key="9">
    <source>
        <dbReference type="Proteomes" id="UP000001191"/>
    </source>
</evidence>
<dbReference type="eggNOG" id="COG4191">
    <property type="taxonomic scope" value="Bacteria"/>
</dbReference>
<dbReference type="InterPro" id="IPR003594">
    <property type="entry name" value="HATPase_dom"/>
</dbReference>
<dbReference type="InterPro" id="IPR036097">
    <property type="entry name" value="HisK_dim/P_sf"/>
</dbReference>
<protein>
    <recommendedName>
        <fullName evidence="2">histidine kinase</fullName>
        <ecNumber evidence="2">2.7.13.3</ecNumber>
    </recommendedName>
</protein>
<feature type="coiled-coil region" evidence="6">
    <location>
        <begin position="3"/>
        <end position="79"/>
    </location>
</feature>
<evidence type="ECO:0000256" key="5">
    <source>
        <dbReference type="ARBA" id="ARBA00023012"/>
    </source>
</evidence>
<dbReference type="PROSITE" id="PS50109">
    <property type="entry name" value="HIS_KIN"/>
    <property type="match status" value="1"/>
</dbReference>
<evidence type="ECO:0000256" key="2">
    <source>
        <dbReference type="ARBA" id="ARBA00012438"/>
    </source>
</evidence>
<dbReference type="RefSeq" id="WP_012410190.1">
    <property type="nucleotide sequence ID" value="NC_010628.1"/>
</dbReference>
<feature type="domain" description="Histidine kinase" evidence="7">
    <location>
        <begin position="89"/>
        <end position="348"/>
    </location>
</feature>
<evidence type="ECO:0000313" key="8">
    <source>
        <dbReference type="EMBL" id="ACC82219.1"/>
    </source>
</evidence>
<dbReference type="HOGENOM" id="CLU_000445_114_39_3"/>
<keyword evidence="3" id="KW-0597">Phosphoprotein</keyword>
<dbReference type="OrthoDB" id="5401154at2"/>
<dbReference type="PRINTS" id="PR00344">
    <property type="entry name" value="BCTRLSENSOR"/>
</dbReference>
<evidence type="ECO:0000256" key="1">
    <source>
        <dbReference type="ARBA" id="ARBA00000085"/>
    </source>
</evidence>
<evidence type="ECO:0000256" key="6">
    <source>
        <dbReference type="SAM" id="Coils"/>
    </source>
</evidence>
<sequence>MEFLDYQQENKELKKANRILQKQLERSEVDRVKLEETNEKKEYLLRKVIAELKEYQNNLEERSQELEMMLLNLQIMQNKMSSLGSLVADVAHEINNPVGFIVGNLTPAQEYIQNLLHLIDLYQKTYPQASQEIQEIIKVMDLEYVREDLPKLISSMREGTNRISNISSSLRTFSRTDTEQKVMFNLHECIDNTLFILKYRLKDNKIRPAIQVVKNYDGEIPPIPCFPGQLSQVFMNLLANAIDALDESNSGLSFDEIKESHNQIIIHTARNKDENHALIKIQDNGVGISPDVQQKMFSHLFTTKPVGKGTGLGLSIAYQIIVQKHRGTLEVKSVLGKGSEFITRIPIS</sequence>
<dbReference type="PhylomeDB" id="B2J4A7"/>
<dbReference type="GO" id="GO:0000155">
    <property type="term" value="F:phosphorelay sensor kinase activity"/>
    <property type="evidence" value="ECO:0007669"/>
    <property type="project" value="InterPro"/>
</dbReference>
<comment type="catalytic activity">
    <reaction evidence="1">
        <text>ATP + protein L-histidine = ADP + protein N-phospho-L-histidine.</text>
        <dbReference type="EC" id="2.7.13.3"/>
    </reaction>
</comment>
<keyword evidence="9" id="KW-1185">Reference proteome</keyword>
<dbReference type="EnsemblBacteria" id="ACC82219">
    <property type="protein sequence ID" value="ACC82219"/>
    <property type="gene ID" value="Npun_F3835"/>
</dbReference>
<reference evidence="9" key="1">
    <citation type="submission" date="2008-04" db="EMBL/GenBank/DDBJ databases">
        <title>Complete sequence of chromosome of Nostoc punctiforme ATCC 29133.</title>
        <authorList>
            <consortium name="US DOE Joint Genome Institute"/>
            <person name="Copeland A."/>
            <person name="Lucas S."/>
            <person name="Lapidus A."/>
            <person name="Glavina del Rio T."/>
            <person name="Dalin E."/>
            <person name="Tice H."/>
            <person name="Pitluck S."/>
            <person name="Chain P."/>
            <person name="Malfatti S."/>
            <person name="Shin M."/>
            <person name="Vergez L."/>
            <person name="Schmutz J."/>
            <person name="Larimer F."/>
            <person name="Land M."/>
            <person name="Hauser L."/>
            <person name="Kyrpides N."/>
            <person name="Kim E."/>
            <person name="Meeks J.C."/>
            <person name="Elhai J."/>
            <person name="Campbell E.L."/>
            <person name="Thiel T."/>
            <person name="Longmire J."/>
            <person name="Potts M."/>
            <person name="Atlas R."/>
        </authorList>
    </citation>
    <scope>NUCLEOTIDE SEQUENCE [LARGE SCALE GENOMIC DNA]</scope>
    <source>
        <strain evidence="9">ATCC 29133 / PCC 73102</strain>
    </source>
</reference>
<proteinExistence type="predicted"/>
<dbReference type="AlphaFoldDB" id="B2J4A7"/>
<keyword evidence="5" id="KW-0902">Two-component regulatory system</keyword>
<keyword evidence="6" id="KW-0175">Coiled coil</keyword>
<dbReference type="STRING" id="63737.Npun_F3835"/>
<dbReference type="InterPro" id="IPR003661">
    <property type="entry name" value="HisK_dim/P_dom"/>
</dbReference>
<dbReference type="Proteomes" id="UP000001191">
    <property type="component" value="Chromosome"/>
</dbReference>
<dbReference type="Gene3D" id="1.10.287.130">
    <property type="match status" value="1"/>
</dbReference>
<dbReference type="SUPFAM" id="SSF47384">
    <property type="entry name" value="Homodimeric domain of signal transducing histidine kinase"/>
    <property type="match status" value="1"/>
</dbReference>
<dbReference type="SMART" id="SM00387">
    <property type="entry name" value="HATPase_c"/>
    <property type="match status" value="1"/>
</dbReference>
<dbReference type="InterPro" id="IPR036890">
    <property type="entry name" value="HATPase_C_sf"/>
</dbReference>
<evidence type="ECO:0000256" key="4">
    <source>
        <dbReference type="ARBA" id="ARBA00022777"/>
    </source>
</evidence>
<dbReference type="CDD" id="cd00082">
    <property type="entry name" value="HisKA"/>
    <property type="match status" value="1"/>
</dbReference>
<dbReference type="InterPro" id="IPR005467">
    <property type="entry name" value="His_kinase_dom"/>
</dbReference>
<dbReference type="EMBL" id="CP001037">
    <property type="protein sequence ID" value="ACC82219.1"/>
    <property type="molecule type" value="Genomic_DNA"/>
</dbReference>
<dbReference type="InterPro" id="IPR004358">
    <property type="entry name" value="Sig_transdc_His_kin-like_C"/>
</dbReference>